<sequence length="312" mass="36438">MLTQYGFIDCYELPNKKMSSLVNKITLYQAEKEFFWDNGFIKLNRLLTSEAIDKLRELTYNSKQITKAPEYYTGDFSRIGYSVENAVTHQIYSEENFKYTLKQLIENELTFTESVGFELTPNKRGFYFHLDVASFSFIQAEDLAYSIWIPLVPINTKYQHGGMAYVPQNVYPASGYFYLIYELVQHENIAEFCQTEDFKFFNFPHASKVEELILEKNKVEDDFEVGDALLLNKFVWHRSAPLREGKLPSRMAYTMRFVDSQARYGKNFLDDFNYMVKAMGDDPLTSFGYKLTDLKEGDLISKSKFVYSSNLC</sequence>
<dbReference type="PANTHER" id="PTHR20883">
    <property type="entry name" value="PHYTANOYL-COA DIOXYGENASE DOMAIN CONTAINING 1"/>
    <property type="match status" value="1"/>
</dbReference>
<evidence type="ECO:0008006" key="3">
    <source>
        <dbReference type="Google" id="ProtNLM"/>
    </source>
</evidence>
<gene>
    <name evidence="1" type="ORF">BJP37_24800</name>
</gene>
<name>A0A1U7N748_9CYAN</name>
<organism evidence="1 2">
    <name type="scientific">Moorena bouillonii PNG</name>
    <dbReference type="NCBI Taxonomy" id="568701"/>
    <lineage>
        <taxon>Bacteria</taxon>
        <taxon>Bacillati</taxon>
        <taxon>Cyanobacteriota</taxon>
        <taxon>Cyanophyceae</taxon>
        <taxon>Coleofasciculales</taxon>
        <taxon>Coleofasciculaceae</taxon>
        <taxon>Moorena</taxon>
    </lineage>
</organism>
<dbReference type="Proteomes" id="UP000186657">
    <property type="component" value="Unassembled WGS sequence"/>
</dbReference>
<comment type="caution">
    <text evidence="1">The sequence shown here is derived from an EMBL/GenBank/DDBJ whole genome shotgun (WGS) entry which is preliminary data.</text>
</comment>
<keyword evidence="2" id="KW-1185">Reference proteome</keyword>
<accession>A0A1U7N748</accession>
<evidence type="ECO:0000313" key="2">
    <source>
        <dbReference type="Proteomes" id="UP000186657"/>
    </source>
</evidence>
<protein>
    <recommendedName>
        <fullName evidence="3">Phytanoyl-CoA dioxygenase</fullName>
    </recommendedName>
</protein>
<reference evidence="1 2" key="1">
    <citation type="submission" date="2016-10" db="EMBL/GenBank/DDBJ databases">
        <title>Comparative genomics uncovers the prolific and rare metabolic potential of the cyanobacterial genus Moorea.</title>
        <authorList>
            <person name="Leao T."/>
            <person name="Castelao G."/>
            <person name="Korobeynikov A."/>
            <person name="Monroe E.A."/>
            <person name="Podell S."/>
            <person name="Glukhov E."/>
            <person name="Allen E."/>
            <person name="Gerwick W.H."/>
            <person name="Gerwick L."/>
        </authorList>
    </citation>
    <scope>NUCLEOTIDE SEQUENCE [LARGE SCALE GENOMIC DNA]</scope>
    <source>
        <strain evidence="1 2">PNG5-198</strain>
    </source>
</reference>
<proteinExistence type="predicted"/>
<dbReference type="AlphaFoldDB" id="A0A1U7N748"/>
<dbReference type="EMBL" id="MKZS01000001">
    <property type="protein sequence ID" value="OLT61766.1"/>
    <property type="molecule type" value="Genomic_DNA"/>
</dbReference>
<dbReference type="PANTHER" id="PTHR20883:SF48">
    <property type="entry name" value="ECTOINE DIOXYGENASE"/>
    <property type="match status" value="1"/>
</dbReference>
<dbReference type="Gene3D" id="2.60.120.620">
    <property type="entry name" value="q2cbj1_9rhob like domain"/>
    <property type="match status" value="1"/>
</dbReference>
<dbReference type="SUPFAM" id="SSF51197">
    <property type="entry name" value="Clavaminate synthase-like"/>
    <property type="match status" value="1"/>
</dbReference>
<evidence type="ECO:0000313" key="1">
    <source>
        <dbReference type="EMBL" id="OLT61766.1"/>
    </source>
</evidence>